<accession>A0A0E9SDQ3</accession>
<organism evidence="1">
    <name type="scientific">Anguilla anguilla</name>
    <name type="common">European freshwater eel</name>
    <name type="synonym">Muraena anguilla</name>
    <dbReference type="NCBI Taxonomy" id="7936"/>
    <lineage>
        <taxon>Eukaryota</taxon>
        <taxon>Metazoa</taxon>
        <taxon>Chordata</taxon>
        <taxon>Craniata</taxon>
        <taxon>Vertebrata</taxon>
        <taxon>Euteleostomi</taxon>
        <taxon>Actinopterygii</taxon>
        <taxon>Neopterygii</taxon>
        <taxon>Teleostei</taxon>
        <taxon>Anguilliformes</taxon>
        <taxon>Anguillidae</taxon>
        <taxon>Anguilla</taxon>
    </lineage>
</organism>
<protein>
    <submittedName>
        <fullName evidence="1">Uncharacterized protein</fullName>
    </submittedName>
</protein>
<sequence>MKILIIEINLMQLFLYFLYFYNHKCLVSPLLVHNS</sequence>
<evidence type="ECO:0000313" key="1">
    <source>
        <dbReference type="EMBL" id="JAH39509.1"/>
    </source>
</evidence>
<reference evidence="1" key="1">
    <citation type="submission" date="2014-11" db="EMBL/GenBank/DDBJ databases">
        <authorList>
            <person name="Amaro Gonzalez C."/>
        </authorList>
    </citation>
    <scope>NUCLEOTIDE SEQUENCE</scope>
</reference>
<name>A0A0E9SDQ3_ANGAN</name>
<dbReference type="EMBL" id="GBXM01078956">
    <property type="protein sequence ID" value="JAH29621.1"/>
    <property type="molecule type" value="Transcribed_RNA"/>
</dbReference>
<reference evidence="1" key="2">
    <citation type="journal article" date="2015" name="Fish Shellfish Immunol.">
        <title>Early steps in the European eel (Anguilla anguilla)-Vibrio vulnificus interaction in the gills: Role of the RtxA13 toxin.</title>
        <authorList>
            <person name="Callol A."/>
            <person name="Pajuelo D."/>
            <person name="Ebbesson L."/>
            <person name="Teles M."/>
            <person name="MacKenzie S."/>
            <person name="Amaro C."/>
        </authorList>
    </citation>
    <scope>NUCLEOTIDE SEQUENCE</scope>
</reference>
<proteinExistence type="predicted"/>
<dbReference type="EMBL" id="GBXM01069068">
    <property type="protein sequence ID" value="JAH39509.1"/>
    <property type="molecule type" value="Transcribed_RNA"/>
</dbReference>
<dbReference type="AlphaFoldDB" id="A0A0E9SDQ3"/>